<dbReference type="OrthoDB" id="7941698at2"/>
<dbReference type="Proteomes" id="UP000249130">
    <property type="component" value="Unassembled WGS sequence"/>
</dbReference>
<dbReference type="AlphaFoldDB" id="A0A327LBK5"/>
<dbReference type="InterPro" id="IPR021136">
    <property type="entry name" value="Flagellar_hook_control-like_C"/>
</dbReference>
<feature type="region of interest" description="Disordered" evidence="1">
    <location>
        <begin position="156"/>
        <end position="181"/>
    </location>
</feature>
<sequence>MAQPVAAPSLLDGSEPHAAMRTLLAETEAALARHTLMQAASLPGGAGPAGAADADAGRWVFEIPFLTPQGPTVAQFEISRDGKGQGTERAAPAWRARFAIDIEPVGVVHAQITITGERAGVTLWAERGDSAVLLRDHADDLAERLRAAALDPSEVVVRDGAPPRPSREAAPAAGRFLDRAS</sequence>
<dbReference type="EMBL" id="NPEX01000023">
    <property type="protein sequence ID" value="RAI45128.1"/>
    <property type="molecule type" value="Genomic_DNA"/>
</dbReference>
<proteinExistence type="predicted"/>
<evidence type="ECO:0000313" key="4">
    <source>
        <dbReference type="Proteomes" id="UP000249130"/>
    </source>
</evidence>
<name>A0A327LBK5_9BRAD</name>
<gene>
    <name evidence="3" type="ORF">CH341_05380</name>
</gene>
<accession>A0A327LBK5</accession>
<comment type="caution">
    <text evidence="3">The sequence shown here is derived from an EMBL/GenBank/DDBJ whole genome shotgun (WGS) entry which is preliminary data.</text>
</comment>
<feature type="domain" description="Flagellar hook-length control protein-like C-terminal" evidence="2">
    <location>
        <begin position="86"/>
        <end position="164"/>
    </location>
</feature>
<protein>
    <recommendedName>
        <fullName evidence="2">Flagellar hook-length control protein-like C-terminal domain-containing protein</fullName>
    </recommendedName>
</protein>
<reference evidence="3 4" key="1">
    <citation type="submission" date="2017-07" db="EMBL/GenBank/DDBJ databases">
        <title>Draft Genome Sequences of Select Purple Nonsulfur Bacteria.</title>
        <authorList>
            <person name="Lasarre B."/>
            <person name="Mckinlay J.B."/>
        </authorList>
    </citation>
    <scope>NUCLEOTIDE SEQUENCE [LARGE SCALE GENOMIC DNA]</scope>
    <source>
        <strain evidence="3 4">DSM 5909</strain>
    </source>
</reference>
<evidence type="ECO:0000313" key="3">
    <source>
        <dbReference type="EMBL" id="RAI45128.1"/>
    </source>
</evidence>
<evidence type="ECO:0000259" key="2">
    <source>
        <dbReference type="Pfam" id="PF02120"/>
    </source>
</evidence>
<keyword evidence="4" id="KW-1185">Reference proteome</keyword>
<organism evidence="3 4">
    <name type="scientific">Rhodoplanes roseus</name>
    <dbReference type="NCBI Taxonomy" id="29409"/>
    <lineage>
        <taxon>Bacteria</taxon>
        <taxon>Pseudomonadati</taxon>
        <taxon>Pseudomonadota</taxon>
        <taxon>Alphaproteobacteria</taxon>
        <taxon>Hyphomicrobiales</taxon>
        <taxon>Nitrobacteraceae</taxon>
        <taxon>Rhodoplanes</taxon>
    </lineage>
</organism>
<dbReference type="Pfam" id="PF02120">
    <property type="entry name" value="Flg_hook"/>
    <property type="match status" value="1"/>
</dbReference>
<evidence type="ECO:0000256" key="1">
    <source>
        <dbReference type="SAM" id="MobiDB-lite"/>
    </source>
</evidence>